<dbReference type="GO" id="GO:0030170">
    <property type="term" value="F:pyridoxal phosphate binding"/>
    <property type="evidence" value="ECO:0007669"/>
    <property type="project" value="InterPro"/>
</dbReference>
<evidence type="ECO:0000256" key="2">
    <source>
        <dbReference type="ARBA" id="ARBA00022898"/>
    </source>
</evidence>
<comment type="similarity">
    <text evidence="1">In the C-terminal section; belongs to the class-I pyridoxal-phosphate-dependent aminotransferase family.</text>
</comment>
<comment type="caution">
    <text evidence="7">The sequence shown here is derived from an EMBL/GenBank/DDBJ whole genome shotgun (WGS) entry which is preliminary data.</text>
</comment>
<dbReference type="SMART" id="SM00345">
    <property type="entry name" value="HTH_GNTR"/>
    <property type="match status" value="1"/>
</dbReference>
<feature type="domain" description="HTH gntR-type" evidence="6">
    <location>
        <begin position="2"/>
        <end position="70"/>
    </location>
</feature>
<dbReference type="PROSITE" id="PS50949">
    <property type="entry name" value="HTH_GNTR"/>
    <property type="match status" value="1"/>
</dbReference>
<dbReference type="PANTHER" id="PTHR46577">
    <property type="entry name" value="HTH-TYPE TRANSCRIPTIONAL REGULATORY PROTEIN GABR"/>
    <property type="match status" value="1"/>
</dbReference>
<dbReference type="GO" id="GO:0003700">
    <property type="term" value="F:DNA-binding transcription factor activity"/>
    <property type="evidence" value="ECO:0007669"/>
    <property type="project" value="InterPro"/>
</dbReference>
<dbReference type="InterPro" id="IPR051446">
    <property type="entry name" value="HTH_trans_reg/aminotransferase"/>
</dbReference>
<dbReference type="PANTHER" id="PTHR46577:SF1">
    <property type="entry name" value="HTH-TYPE TRANSCRIPTIONAL REGULATORY PROTEIN GABR"/>
    <property type="match status" value="1"/>
</dbReference>
<dbReference type="OrthoDB" id="9804020at2"/>
<dbReference type="Gene3D" id="3.40.640.10">
    <property type="entry name" value="Type I PLP-dependent aspartate aminotransferase-like (Major domain)"/>
    <property type="match status" value="1"/>
</dbReference>
<dbReference type="SUPFAM" id="SSF53383">
    <property type="entry name" value="PLP-dependent transferases"/>
    <property type="match status" value="1"/>
</dbReference>
<keyword evidence="7" id="KW-0032">Aminotransferase</keyword>
<evidence type="ECO:0000256" key="4">
    <source>
        <dbReference type="ARBA" id="ARBA00023125"/>
    </source>
</evidence>
<dbReference type="Gene3D" id="3.90.1150.10">
    <property type="entry name" value="Aspartate Aminotransferase, domain 1"/>
    <property type="match status" value="1"/>
</dbReference>
<keyword evidence="2" id="KW-0663">Pyridoxal phosphate</keyword>
<keyword evidence="5" id="KW-0804">Transcription</keyword>
<evidence type="ECO:0000256" key="5">
    <source>
        <dbReference type="ARBA" id="ARBA00023163"/>
    </source>
</evidence>
<evidence type="ECO:0000256" key="1">
    <source>
        <dbReference type="ARBA" id="ARBA00005384"/>
    </source>
</evidence>
<dbReference type="CDD" id="cd07377">
    <property type="entry name" value="WHTH_GntR"/>
    <property type="match status" value="1"/>
</dbReference>
<dbReference type="GO" id="GO:0003677">
    <property type="term" value="F:DNA binding"/>
    <property type="evidence" value="ECO:0007669"/>
    <property type="project" value="UniProtKB-KW"/>
</dbReference>
<proteinExistence type="inferred from homology"/>
<dbReference type="InterPro" id="IPR015422">
    <property type="entry name" value="PyrdxlP-dep_Trfase_small"/>
</dbReference>
<dbReference type="GO" id="GO:0008483">
    <property type="term" value="F:transaminase activity"/>
    <property type="evidence" value="ECO:0007669"/>
    <property type="project" value="UniProtKB-KW"/>
</dbReference>
<name>A0A5C8P820_9HYPH</name>
<keyword evidence="3" id="KW-0805">Transcription regulation</keyword>
<dbReference type="InterPro" id="IPR036390">
    <property type="entry name" value="WH_DNA-bd_sf"/>
</dbReference>
<keyword evidence="7" id="KW-0808">Transferase</keyword>
<accession>A0A5C8P820</accession>
<keyword evidence="8" id="KW-1185">Reference proteome</keyword>
<evidence type="ECO:0000313" key="7">
    <source>
        <dbReference type="EMBL" id="TXL69879.1"/>
    </source>
</evidence>
<dbReference type="Pfam" id="PF00155">
    <property type="entry name" value="Aminotran_1_2"/>
    <property type="match status" value="1"/>
</dbReference>
<sequence>MGDTYQAIADGMAADIASGRLRPGERLPPQRAFAYQRGIASSTAARVYTELRRRGLVAGEVGRGTFVRAVQTPPRMALVEPAGIAVDLELNFPTVAGQPALLARSLNGLIRRAGDLGASLQPVGASGTSAARQAAAAFLARGGWSPSAADILFAGNGKQAIAAVLAALVMPGERLGIEALTYPLVKSVAARLGIELVALGMDDDGVLPDAVMAAQRTAPMAAVYLQPTLHNPLGTTMPVHRRKALATVCRRHDLIVVEDAVYAFLIDGPPPLAAFAPERSVLIDSLSKRLSPGLTAGFVVVPAALSERVAASLRTGAWLVSGFALEASVRWMTDGTVQTIIDAKRHDAAARQAIARDKLAGLAVRCDPRSYHCWLVLPETWRADMFVSAAARRGIAITPASAFAVRAGHAPNACRLALASPAPIVLGEALAVIGSLARGDPQTWGTE</sequence>
<dbReference type="CDD" id="cd00609">
    <property type="entry name" value="AAT_like"/>
    <property type="match status" value="1"/>
</dbReference>
<reference evidence="7 8" key="1">
    <citation type="submission" date="2019-06" db="EMBL/GenBank/DDBJ databases">
        <title>New taxonomy in bacterial strain CC-CFT640, isolated from vineyard.</title>
        <authorList>
            <person name="Lin S.-Y."/>
            <person name="Tsai C.-F."/>
            <person name="Young C.-C."/>
        </authorList>
    </citation>
    <scope>NUCLEOTIDE SEQUENCE [LARGE SCALE GENOMIC DNA]</scope>
    <source>
        <strain evidence="7 8">CC-CFT640</strain>
    </source>
</reference>
<dbReference type="InterPro" id="IPR000524">
    <property type="entry name" value="Tscrpt_reg_HTH_GntR"/>
</dbReference>
<dbReference type="InterPro" id="IPR015424">
    <property type="entry name" value="PyrdxlP-dep_Trfase"/>
</dbReference>
<dbReference type="SUPFAM" id="SSF46785">
    <property type="entry name" value="Winged helix' DNA-binding domain"/>
    <property type="match status" value="1"/>
</dbReference>
<dbReference type="Gene3D" id="1.10.10.10">
    <property type="entry name" value="Winged helix-like DNA-binding domain superfamily/Winged helix DNA-binding domain"/>
    <property type="match status" value="1"/>
</dbReference>
<dbReference type="InterPro" id="IPR036388">
    <property type="entry name" value="WH-like_DNA-bd_sf"/>
</dbReference>
<evidence type="ECO:0000256" key="3">
    <source>
        <dbReference type="ARBA" id="ARBA00023015"/>
    </source>
</evidence>
<dbReference type="InterPro" id="IPR015421">
    <property type="entry name" value="PyrdxlP-dep_Trfase_major"/>
</dbReference>
<evidence type="ECO:0000259" key="6">
    <source>
        <dbReference type="PROSITE" id="PS50949"/>
    </source>
</evidence>
<gene>
    <name evidence="7" type="ORF">FHP25_37055</name>
</gene>
<organism evidence="7 8">
    <name type="scientific">Vineibacter terrae</name>
    <dbReference type="NCBI Taxonomy" id="2586908"/>
    <lineage>
        <taxon>Bacteria</taxon>
        <taxon>Pseudomonadati</taxon>
        <taxon>Pseudomonadota</taxon>
        <taxon>Alphaproteobacteria</taxon>
        <taxon>Hyphomicrobiales</taxon>
        <taxon>Vineibacter</taxon>
    </lineage>
</organism>
<evidence type="ECO:0000313" key="8">
    <source>
        <dbReference type="Proteomes" id="UP000321638"/>
    </source>
</evidence>
<keyword evidence="4" id="KW-0238">DNA-binding</keyword>
<dbReference type="AlphaFoldDB" id="A0A5C8P820"/>
<dbReference type="EMBL" id="VDUZ01000070">
    <property type="protein sequence ID" value="TXL69879.1"/>
    <property type="molecule type" value="Genomic_DNA"/>
</dbReference>
<dbReference type="Proteomes" id="UP000321638">
    <property type="component" value="Unassembled WGS sequence"/>
</dbReference>
<dbReference type="InterPro" id="IPR004839">
    <property type="entry name" value="Aminotransferase_I/II_large"/>
</dbReference>
<protein>
    <submittedName>
        <fullName evidence="7">PLP-dependent aminotransferase family protein</fullName>
    </submittedName>
</protein>
<dbReference type="Pfam" id="PF00392">
    <property type="entry name" value="GntR"/>
    <property type="match status" value="1"/>
</dbReference>